<dbReference type="Gene3D" id="3.30.70.270">
    <property type="match status" value="1"/>
</dbReference>
<feature type="domain" description="GGDEF" evidence="3">
    <location>
        <begin position="93"/>
        <end position="229"/>
    </location>
</feature>
<dbReference type="PROSITE" id="PS50883">
    <property type="entry name" value="EAL"/>
    <property type="match status" value="1"/>
</dbReference>
<dbReference type="CDD" id="cd01948">
    <property type="entry name" value="EAL"/>
    <property type="match status" value="1"/>
</dbReference>
<reference evidence="4 5" key="1">
    <citation type="submission" date="2018-03" db="EMBL/GenBank/DDBJ databases">
        <title>Cereibacter changlensis.</title>
        <authorList>
            <person name="Meyer T.E."/>
            <person name="Miller S."/>
            <person name="Lodha T."/>
            <person name="Gandham S."/>
            <person name="Chintalapati S."/>
            <person name="Chintalapati V.R."/>
        </authorList>
    </citation>
    <scope>NUCLEOTIDE SEQUENCE [LARGE SCALE GENOMIC DNA]</scope>
    <source>
        <strain evidence="4 5">JA139</strain>
    </source>
</reference>
<protein>
    <submittedName>
        <fullName evidence="4">Diguanylate cyclase</fullName>
    </submittedName>
</protein>
<dbReference type="PANTHER" id="PTHR33121:SF70">
    <property type="entry name" value="SIGNALING PROTEIN YKOW"/>
    <property type="match status" value="1"/>
</dbReference>
<proteinExistence type="predicted"/>
<comment type="caution">
    <text evidence="4">The sequence shown here is derived from an EMBL/GenBank/DDBJ whole genome shotgun (WGS) entry which is preliminary data.</text>
</comment>
<dbReference type="GO" id="GO:0071111">
    <property type="term" value="F:cyclic-guanylate-specific phosphodiesterase activity"/>
    <property type="evidence" value="ECO:0007669"/>
    <property type="project" value="InterPro"/>
</dbReference>
<dbReference type="Proteomes" id="UP000241010">
    <property type="component" value="Unassembled WGS sequence"/>
</dbReference>
<dbReference type="InterPro" id="IPR001633">
    <property type="entry name" value="EAL_dom"/>
</dbReference>
<dbReference type="AlphaFoldDB" id="A0A2T4K024"/>
<dbReference type="SMART" id="SM00267">
    <property type="entry name" value="GGDEF"/>
    <property type="match status" value="1"/>
</dbReference>
<dbReference type="InterPro" id="IPR043128">
    <property type="entry name" value="Rev_trsase/Diguanyl_cyclase"/>
</dbReference>
<dbReference type="InterPro" id="IPR050706">
    <property type="entry name" value="Cyclic-di-GMP_PDE-like"/>
</dbReference>
<organism evidence="4 5">
    <name type="scientific">Cereibacter changlensis JA139</name>
    <dbReference type="NCBI Taxonomy" id="1188249"/>
    <lineage>
        <taxon>Bacteria</taxon>
        <taxon>Pseudomonadati</taxon>
        <taxon>Pseudomonadota</taxon>
        <taxon>Alphaproteobacteria</taxon>
        <taxon>Rhodobacterales</taxon>
        <taxon>Paracoccaceae</taxon>
        <taxon>Cereibacter</taxon>
    </lineage>
</organism>
<dbReference type="SUPFAM" id="SSF55073">
    <property type="entry name" value="Nucleotide cyclase"/>
    <property type="match status" value="1"/>
</dbReference>
<gene>
    <name evidence="4" type="ORF">C5F48_01290</name>
</gene>
<sequence>MGSRGERFIWVGGQLRRQEVLVFLPAMTLLAFWAGGERMLILTALGLPVVLLLALVLPGRNAAAPEGLGGLAQRPQIIATLDGFLGGAESAGWTTACIVVQIDDLCCLLERHGRAAWTEVIARSAERISAALRQGDSLAWLSGGSFAIALRHVRRLEVEELMQLAVRMQAALAPPIHAGAARLQVTCCVGFCPADSAPSSSGRSLLEAAQIAAEEARRAGPGSIRSYAPEMAGLRASRCALAAELQAALEEGQIRPWFQPQICTDTGAISGFEALARWLHPRRGLLHPADFLDGLVEAGLVERLGEVMLQQSLRALQDWDRAGLRVPTVGVNFSAAELRNPRLVDRLRWELDRFDLTPDRLSVEILETVVAETDSDIVVQTVASLARLGCGIDLDDFGTGHASIGNIRRFTVRRLKVDRSFISRVDEDRDQQRMLSAILSLAERLGLDTLAEGVETPGEHAMVAQLGCGHVQGFGIARPMPFEDTLDWIARRQASLSSMPRIGHRAG</sequence>
<evidence type="ECO:0000259" key="2">
    <source>
        <dbReference type="PROSITE" id="PS50883"/>
    </source>
</evidence>
<dbReference type="PANTHER" id="PTHR33121">
    <property type="entry name" value="CYCLIC DI-GMP PHOSPHODIESTERASE PDEF"/>
    <property type="match status" value="1"/>
</dbReference>
<dbReference type="Gene3D" id="3.20.20.450">
    <property type="entry name" value="EAL domain"/>
    <property type="match status" value="1"/>
</dbReference>
<dbReference type="InterPro" id="IPR029787">
    <property type="entry name" value="Nucleotide_cyclase"/>
</dbReference>
<dbReference type="RefSeq" id="WP_107662100.1">
    <property type="nucleotide sequence ID" value="NZ_PZKG01000003.1"/>
</dbReference>
<feature type="domain" description="EAL" evidence="2">
    <location>
        <begin position="238"/>
        <end position="493"/>
    </location>
</feature>
<dbReference type="Pfam" id="PF00990">
    <property type="entry name" value="GGDEF"/>
    <property type="match status" value="1"/>
</dbReference>
<keyword evidence="5" id="KW-1185">Reference proteome</keyword>
<feature type="transmembrane region" description="Helical" evidence="1">
    <location>
        <begin position="20"/>
        <end position="35"/>
    </location>
</feature>
<dbReference type="Pfam" id="PF00563">
    <property type="entry name" value="EAL"/>
    <property type="match status" value="1"/>
</dbReference>
<name>A0A2T4K024_9RHOB</name>
<dbReference type="EMBL" id="PZKG01000003">
    <property type="protein sequence ID" value="PTE23508.1"/>
    <property type="molecule type" value="Genomic_DNA"/>
</dbReference>
<dbReference type="InterPro" id="IPR035919">
    <property type="entry name" value="EAL_sf"/>
</dbReference>
<evidence type="ECO:0000256" key="1">
    <source>
        <dbReference type="SAM" id="Phobius"/>
    </source>
</evidence>
<keyword evidence="1" id="KW-1133">Transmembrane helix</keyword>
<dbReference type="PROSITE" id="PS50887">
    <property type="entry name" value="GGDEF"/>
    <property type="match status" value="1"/>
</dbReference>
<evidence type="ECO:0000313" key="5">
    <source>
        <dbReference type="Proteomes" id="UP000241010"/>
    </source>
</evidence>
<dbReference type="OrthoDB" id="9814202at2"/>
<dbReference type="SUPFAM" id="SSF141868">
    <property type="entry name" value="EAL domain-like"/>
    <property type="match status" value="1"/>
</dbReference>
<evidence type="ECO:0000259" key="3">
    <source>
        <dbReference type="PROSITE" id="PS50887"/>
    </source>
</evidence>
<accession>A0A2T4K024</accession>
<keyword evidence="1" id="KW-0812">Transmembrane</keyword>
<dbReference type="InterPro" id="IPR000160">
    <property type="entry name" value="GGDEF_dom"/>
</dbReference>
<keyword evidence="1" id="KW-0472">Membrane</keyword>
<dbReference type="SMART" id="SM00052">
    <property type="entry name" value="EAL"/>
    <property type="match status" value="1"/>
</dbReference>
<evidence type="ECO:0000313" key="4">
    <source>
        <dbReference type="EMBL" id="PTE23508.1"/>
    </source>
</evidence>